<dbReference type="PROSITE" id="PS50106">
    <property type="entry name" value="PDZ"/>
    <property type="match status" value="1"/>
</dbReference>
<dbReference type="GO" id="GO:0042734">
    <property type="term" value="C:presynaptic membrane"/>
    <property type="evidence" value="ECO:0007669"/>
    <property type="project" value="TreeGrafter"/>
</dbReference>
<protein>
    <submittedName>
        <fullName evidence="4">PDZ domain-containing protein</fullName>
    </submittedName>
</protein>
<dbReference type="PANTHER" id="PTHR12157:SF25">
    <property type="entry name" value="REGULATING SYNAPTIC MEMBRANE EXOCYTOSIS PROTEIN 3"/>
    <property type="match status" value="1"/>
</dbReference>
<sequence>MAWQLHMPTAGRSTIYHTTCNYLRRTRELPMSIGMYWPSLKLVIGKRMPSDLVGTFISHVQEGSVADVVGSLQVGDEILEWNGHSLRGLHQEQVSEVLALSCESSDVWMIVQRIFE</sequence>
<dbReference type="GO" id="GO:0048167">
    <property type="term" value="P:regulation of synaptic plasticity"/>
    <property type="evidence" value="ECO:0007669"/>
    <property type="project" value="TreeGrafter"/>
</dbReference>
<reference evidence="2 3" key="2">
    <citation type="submission" date="2018-11" db="EMBL/GenBank/DDBJ databases">
        <authorList>
            <consortium name="Pathogen Informatics"/>
        </authorList>
    </citation>
    <scope>NUCLEOTIDE SEQUENCE [LARGE SCALE GENOMIC DNA]</scope>
    <source>
        <strain evidence="2 3">NST_G2</strain>
    </source>
</reference>
<organism evidence="4">
    <name type="scientific">Schistocephalus solidus</name>
    <name type="common">Tapeworm</name>
    <dbReference type="NCBI Taxonomy" id="70667"/>
    <lineage>
        <taxon>Eukaryota</taxon>
        <taxon>Metazoa</taxon>
        <taxon>Spiralia</taxon>
        <taxon>Lophotrochozoa</taxon>
        <taxon>Platyhelminthes</taxon>
        <taxon>Cestoda</taxon>
        <taxon>Eucestoda</taxon>
        <taxon>Diphyllobothriidea</taxon>
        <taxon>Diphyllobothriidae</taxon>
        <taxon>Schistocephalus</taxon>
    </lineage>
</organism>
<evidence type="ECO:0000313" key="2">
    <source>
        <dbReference type="EMBL" id="VDL94406.1"/>
    </source>
</evidence>
<dbReference type="InterPro" id="IPR039032">
    <property type="entry name" value="Rim-like"/>
</dbReference>
<reference evidence="4" key="1">
    <citation type="submission" date="2016-06" db="UniProtKB">
        <authorList>
            <consortium name="WormBaseParasite"/>
        </authorList>
    </citation>
    <scope>IDENTIFICATION</scope>
</reference>
<dbReference type="SUPFAM" id="SSF50156">
    <property type="entry name" value="PDZ domain-like"/>
    <property type="match status" value="1"/>
</dbReference>
<dbReference type="STRING" id="70667.A0A183SUX6"/>
<dbReference type="AlphaFoldDB" id="A0A183SUX6"/>
<dbReference type="SMART" id="SM00228">
    <property type="entry name" value="PDZ"/>
    <property type="match status" value="1"/>
</dbReference>
<dbReference type="GO" id="GO:0048788">
    <property type="term" value="C:cytoskeleton of presynaptic active zone"/>
    <property type="evidence" value="ECO:0007669"/>
    <property type="project" value="TreeGrafter"/>
</dbReference>
<evidence type="ECO:0000313" key="4">
    <source>
        <dbReference type="WBParaSite" id="SSLN_0000833401-mRNA-1"/>
    </source>
</evidence>
<proteinExistence type="predicted"/>
<dbReference type="GO" id="GO:0031267">
    <property type="term" value="F:small GTPase binding"/>
    <property type="evidence" value="ECO:0007669"/>
    <property type="project" value="InterPro"/>
</dbReference>
<dbReference type="OrthoDB" id="420032at2759"/>
<feature type="domain" description="PDZ" evidence="1">
    <location>
        <begin position="54"/>
        <end position="98"/>
    </location>
</feature>
<dbReference type="InterPro" id="IPR041489">
    <property type="entry name" value="PDZ_6"/>
</dbReference>
<dbReference type="Gene3D" id="2.30.42.10">
    <property type="match status" value="1"/>
</dbReference>
<dbReference type="InterPro" id="IPR001478">
    <property type="entry name" value="PDZ"/>
</dbReference>
<accession>A0A183SUX6</accession>
<name>A0A183SUX6_SCHSO</name>
<dbReference type="GO" id="GO:2000300">
    <property type="term" value="P:regulation of synaptic vesicle exocytosis"/>
    <property type="evidence" value="ECO:0007669"/>
    <property type="project" value="TreeGrafter"/>
</dbReference>
<dbReference type="PANTHER" id="PTHR12157">
    <property type="entry name" value="REGULATING SYNAPTIC MEMBRANE EXOCYTOSIS PROTEIN"/>
    <property type="match status" value="1"/>
</dbReference>
<keyword evidence="3" id="KW-1185">Reference proteome</keyword>
<dbReference type="Pfam" id="PF17820">
    <property type="entry name" value="PDZ_6"/>
    <property type="match status" value="1"/>
</dbReference>
<dbReference type="InterPro" id="IPR036034">
    <property type="entry name" value="PDZ_sf"/>
</dbReference>
<evidence type="ECO:0000313" key="3">
    <source>
        <dbReference type="Proteomes" id="UP000275846"/>
    </source>
</evidence>
<dbReference type="WBParaSite" id="SSLN_0000833401-mRNA-1">
    <property type="protein sequence ID" value="SSLN_0000833401-mRNA-1"/>
    <property type="gene ID" value="SSLN_0000833401"/>
</dbReference>
<dbReference type="EMBL" id="UYSU01034437">
    <property type="protein sequence ID" value="VDL94406.1"/>
    <property type="molecule type" value="Genomic_DNA"/>
</dbReference>
<dbReference type="GO" id="GO:0050806">
    <property type="term" value="P:positive regulation of synaptic transmission"/>
    <property type="evidence" value="ECO:0007669"/>
    <property type="project" value="TreeGrafter"/>
</dbReference>
<dbReference type="GO" id="GO:0048791">
    <property type="term" value="P:calcium ion-regulated exocytosis of neurotransmitter"/>
    <property type="evidence" value="ECO:0007669"/>
    <property type="project" value="TreeGrafter"/>
</dbReference>
<evidence type="ECO:0000259" key="1">
    <source>
        <dbReference type="PROSITE" id="PS50106"/>
    </source>
</evidence>
<dbReference type="GO" id="GO:0044325">
    <property type="term" value="F:transmembrane transporter binding"/>
    <property type="evidence" value="ECO:0007669"/>
    <property type="project" value="TreeGrafter"/>
</dbReference>
<dbReference type="GO" id="GO:0042391">
    <property type="term" value="P:regulation of membrane potential"/>
    <property type="evidence" value="ECO:0007669"/>
    <property type="project" value="TreeGrafter"/>
</dbReference>
<gene>
    <name evidence="2" type="ORF">SSLN_LOCUS8021</name>
</gene>
<dbReference type="Proteomes" id="UP000275846">
    <property type="component" value="Unassembled WGS sequence"/>
</dbReference>